<evidence type="ECO:0000256" key="1">
    <source>
        <dbReference type="ARBA" id="ARBA00003330"/>
    </source>
</evidence>
<organism evidence="13 14">
    <name type="scientific">Luteimonas lutimaris</name>
    <dbReference type="NCBI Taxonomy" id="698645"/>
    <lineage>
        <taxon>Bacteria</taxon>
        <taxon>Pseudomonadati</taxon>
        <taxon>Pseudomonadota</taxon>
        <taxon>Gammaproteobacteria</taxon>
        <taxon>Lysobacterales</taxon>
        <taxon>Lysobacteraceae</taxon>
        <taxon>Luteimonas</taxon>
    </lineage>
</organism>
<dbReference type="PROSITE" id="PS51352">
    <property type="entry name" value="THIOREDOXIN_2"/>
    <property type="match status" value="1"/>
</dbReference>
<keyword evidence="6" id="KW-1015">Disulfide bond</keyword>
<proteinExistence type="inferred from homology"/>
<dbReference type="EMBL" id="BAAAZU010000006">
    <property type="protein sequence ID" value="GAA3923315.1"/>
    <property type="molecule type" value="Genomic_DNA"/>
</dbReference>
<evidence type="ECO:0000256" key="9">
    <source>
        <dbReference type="ARBA" id="ARBA00038489"/>
    </source>
</evidence>
<dbReference type="Proteomes" id="UP001501727">
    <property type="component" value="Unassembled WGS sequence"/>
</dbReference>
<evidence type="ECO:0000256" key="2">
    <source>
        <dbReference type="ARBA" id="ARBA00013017"/>
    </source>
</evidence>
<dbReference type="Pfam" id="PF00578">
    <property type="entry name" value="AhpC-TSA"/>
    <property type="match status" value="1"/>
</dbReference>
<evidence type="ECO:0000256" key="5">
    <source>
        <dbReference type="ARBA" id="ARBA00023002"/>
    </source>
</evidence>
<protein>
    <recommendedName>
        <fullName evidence="2">thioredoxin-dependent peroxiredoxin</fullName>
        <ecNumber evidence="2">1.11.1.24</ecNumber>
    </recommendedName>
    <alternativeName>
        <fullName evidence="8">Thioredoxin peroxidase</fullName>
    </alternativeName>
    <alternativeName>
        <fullName evidence="10">Thioredoxin-dependent peroxiredoxin Bcp</fullName>
    </alternativeName>
</protein>
<evidence type="ECO:0000256" key="7">
    <source>
        <dbReference type="ARBA" id="ARBA00023284"/>
    </source>
</evidence>
<evidence type="ECO:0000313" key="13">
    <source>
        <dbReference type="EMBL" id="GAA3923315.1"/>
    </source>
</evidence>
<dbReference type="PANTHER" id="PTHR42801:SF4">
    <property type="entry name" value="AHPC_TSA FAMILY PROTEIN"/>
    <property type="match status" value="1"/>
</dbReference>
<dbReference type="InterPro" id="IPR050924">
    <property type="entry name" value="Peroxiredoxin_BCP/PrxQ"/>
</dbReference>
<evidence type="ECO:0000313" key="14">
    <source>
        <dbReference type="Proteomes" id="UP001501727"/>
    </source>
</evidence>
<keyword evidence="3" id="KW-0575">Peroxidase</keyword>
<keyword evidence="14" id="KW-1185">Reference proteome</keyword>
<feature type="domain" description="Thioredoxin" evidence="12">
    <location>
        <begin position="7"/>
        <end position="161"/>
    </location>
</feature>
<dbReference type="InterPro" id="IPR000866">
    <property type="entry name" value="AhpC/TSA"/>
</dbReference>
<evidence type="ECO:0000256" key="3">
    <source>
        <dbReference type="ARBA" id="ARBA00022559"/>
    </source>
</evidence>
<dbReference type="PANTHER" id="PTHR42801">
    <property type="entry name" value="THIOREDOXIN-DEPENDENT PEROXIDE REDUCTASE"/>
    <property type="match status" value="1"/>
</dbReference>
<comment type="similarity">
    <text evidence="9">Belongs to the peroxiredoxin family. BCP/PrxQ subfamily.</text>
</comment>
<evidence type="ECO:0000259" key="12">
    <source>
        <dbReference type="PROSITE" id="PS51352"/>
    </source>
</evidence>
<keyword evidence="5" id="KW-0560">Oxidoreductase</keyword>
<dbReference type="Gene3D" id="3.40.30.10">
    <property type="entry name" value="Glutaredoxin"/>
    <property type="match status" value="1"/>
</dbReference>
<comment type="function">
    <text evidence="1">Thiol-specific peroxidase that catalyzes the reduction of hydrogen peroxide and organic hydroperoxides to water and alcohols, respectively. Plays a role in cell protection against oxidative stress by detoxifying peroxides and as sensor of hydrogen peroxide-mediated signaling events.</text>
</comment>
<dbReference type="InterPro" id="IPR036249">
    <property type="entry name" value="Thioredoxin-like_sf"/>
</dbReference>
<dbReference type="EC" id="1.11.1.24" evidence="2"/>
<sequence length="162" mass="17911">MPDTYAINPGDKVPAKLPLALSSGETTKLGDYAGQWLVLYFYPKDSTPGCTTEGIDFNALLPKFRKLGATVLGVSRDSLKSHQNFCAKQGFRFDLVSDADETLCRAFDVIHEKNMYGRKVMGIERSTFLVDPEGRIAEAWRKVRVPGHAQAVFDALKAARPT</sequence>
<reference evidence="14" key="1">
    <citation type="journal article" date="2019" name="Int. J. Syst. Evol. Microbiol.">
        <title>The Global Catalogue of Microorganisms (GCM) 10K type strain sequencing project: providing services to taxonomists for standard genome sequencing and annotation.</title>
        <authorList>
            <consortium name="The Broad Institute Genomics Platform"/>
            <consortium name="The Broad Institute Genome Sequencing Center for Infectious Disease"/>
            <person name="Wu L."/>
            <person name="Ma J."/>
        </authorList>
    </citation>
    <scope>NUCLEOTIDE SEQUENCE [LARGE SCALE GENOMIC DNA]</scope>
    <source>
        <strain evidence="14">JCM 16916</strain>
    </source>
</reference>
<evidence type="ECO:0000256" key="4">
    <source>
        <dbReference type="ARBA" id="ARBA00022862"/>
    </source>
</evidence>
<keyword evidence="4" id="KW-0049">Antioxidant</keyword>
<evidence type="ECO:0000256" key="10">
    <source>
        <dbReference type="ARBA" id="ARBA00042639"/>
    </source>
</evidence>
<comment type="catalytic activity">
    <reaction evidence="11">
        <text>a hydroperoxide + [thioredoxin]-dithiol = an alcohol + [thioredoxin]-disulfide + H2O</text>
        <dbReference type="Rhea" id="RHEA:62620"/>
        <dbReference type="Rhea" id="RHEA-COMP:10698"/>
        <dbReference type="Rhea" id="RHEA-COMP:10700"/>
        <dbReference type="ChEBI" id="CHEBI:15377"/>
        <dbReference type="ChEBI" id="CHEBI:29950"/>
        <dbReference type="ChEBI" id="CHEBI:30879"/>
        <dbReference type="ChEBI" id="CHEBI:35924"/>
        <dbReference type="ChEBI" id="CHEBI:50058"/>
        <dbReference type="EC" id="1.11.1.24"/>
    </reaction>
</comment>
<dbReference type="RefSeq" id="WP_344759484.1">
    <property type="nucleotide sequence ID" value="NZ_BAAAZU010000006.1"/>
</dbReference>
<evidence type="ECO:0000256" key="8">
    <source>
        <dbReference type="ARBA" id="ARBA00032824"/>
    </source>
</evidence>
<gene>
    <name evidence="13" type="ORF">GCM10022229_16470</name>
</gene>
<name>A0ABP7MHY4_9GAMM</name>
<dbReference type="InterPro" id="IPR013766">
    <property type="entry name" value="Thioredoxin_domain"/>
</dbReference>
<comment type="caution">
    <text evidence="13">The sequence shown here is derived from an EMBL/GenBank/DDBJ whole genome shotgun (WGS) entry which is preliminary data.</text>
</comment>
<dbReference type="SUPFAM" id="SSF52833">
    <property type="entry name" value="Thioredoxin-like"/>
    <property type="match status" value="1"/>
</dbReference>
<keyword evidence="7" id="KW-0676">Redox-active center</keyword>
<evidence type="ECO:0000256" key="11">
    <source>
        <dbReference type="ARBA" id="ARBA00049091"/>
    </source>
</evidence>
<accession>A0ABP7MHY4</accession>
<evidence type="ECO:0000256" key="6">
    <source>
        <dbReference type="ARBA" id="ARBA00023157"/>
    </source>
</evidence>
<dbReference type="CDD" id="cd03017">
    <property type="entry name" value="PRX_BCP"/>
    <property type="match status" value="1"/>
</dbReference>